<proteinExistence type="inferred from homology"/>
<name>A0A226E2S4_FOLCA</name>
<dbReference type="AlphaFoldDB" id="A0A226E2S4"/>
<evidence type="ECO:0000313" key="5">
    <source>
        <dbReference type="EMBL" id="OXA50786.1"/>
    </source>
</evidence>
<dbReference type="Proteomes" id="UP000198287">
    <property type="component" value="Unassembled WGS sequence"/>
</dbReference>
<accession>A0A226E2S4</accession>
<dbReference type="SUPFAM" id="SSF48371">
    <property type="entry name" value="ARM repeat"/>
    <property type="match status" value="1"/>
</dbReference>
<keyword evidence="6" id="KW-1185">Reference proteome</keyword>
<evidence type="ECO:0000256" key="4">
    <source>
        <dbReference type="SAM" id="MobiDB-lite"/>
    </source>
</evidence>
<evidence type="ECO:0000256" key="3">
    <source>
        <dbReference type="ARBA" id="ARBA00022927"/>
    </source>
</evidence>
<comment type="caution">
    <text evidence="5">The sequence shown here is derived from an EMBL/GenBank/DDBJ whole genome shotgun (WGS) entry which is preliminary data.</text>
</comment>
<organism evidence="5 6">
    <name type="scientific">Folsomia candida</name>
    <name type="common">Springtail</name>
    <dbReference type="NCBI Taxonomy" id="158441"/>
    <lineage>
        <taxon>Eukaryota</taxon>
        <taxon>Metazoa</taxon>
        <taxon>Ecdysozoa</taxon>
        <taxon>Arthropoda</taxon>
        <taxon>Hexapoda</taxon>
        <taxon>Collembola</taxon>
        <taxon>Entomobryomorpha</taxon>
        <taxon>Isotomoidea</taxon>
        <taxon>Isotomidae</taxon>
        <taxon>Proisotominae</taxon>
        <taxon>Folsomia</taxon>
    </lineage>
</organism>
<feature type="compositionally biased region" description="Polar residues" evidence="4">
    <location>
        <begin position="15"/>
        <end position="29"/>
    </location>
</feature>
<keyword evidence="2" id="KW-0813">Transport</keyword>
<keyword evidence="3" id="KW-0653">Protein transport</keyword>
<dbReference type="PANTHER" id="PTHR23316">
    <property type="entry name" value="IMPORTIN ALPHA"/>
    <property type="match status" value="1"/>
</dbReference>
<dbReference type="EMBL" id="LNIX01000008">
    <property type="protein sequence ID" value="OXA50786.1"/>
    <property type="molecule type" value="Genomic_DNA"/>
</dbReference>
<protein>
    <submittedName>
        <fullName evidence="5">Importin subunit alpha-1</fullName>
    </submittedName>
</protein>
<dbReference type="Gene3D" id="1.25.10.10">
    <property type="entry name" value="Leucine-rich Repeat Variant"/>
    <property type="match status" value="1"/>
</dbReference>
<dbReference type="InterPro" id="IPR016024">
    <property type="entry name" value="ARM-type_fold"/>
</dbReference>
<dbReference type="OrthoDB" id="29145at2759"/>
<gene>
    <name evidence="5" type="ORF">Fcan01_14207</name>
</gene>
<sequence>MDQSAQESELEGYNSAESTPPESGCTTQDEVVDDTFIKSNNLEEDEPTTQQPDAAVTTESSLSSSTASLPSILNSLLDPIIEAGLVGQILGFTTSSPSSSSSSLRTAAAWVVASLARIESKLLITSGGYDKRLFVNEIRDGGVIPILRSRVRHVLDEMSTTTSNGDLYPLLLALTRLAKSVCYVPKNVKITTDRMSLLKTLCDICARVRIDENSSWTEVDILYHATWGLYYLTKTGREDAMDVLVRRNEDNESPTIIQNLVHGVALAQRDGQNHHLRQRLLRPCLNVIGNVVSSTVDVHTDIVLECGVLPHLNRLMLEAEWTGEVNWIVSNIAAGNVTQKEELFQAGFFPLLLDVFRSVRKKTIHGQEMKFMMSLRFQGSLPGRKEAVFTVVNIMDKGSLAHKEWLVNNGVLSLLIQLVKEHPDLVLVNVLDAIYLFVKSFRSPNNSLDDEDILQRHLNESGVLVELSKFQDHEDDEVTNRIDYILDVGLNNSNNWNI</sequence>
<reference evidence="5 6" key="1">
    <citation type="submission" date="2015-12" db="EMBL/GenBank/DDBJ databases">
        <title>The genome of Folsomia candida.</title>
        <authorList>
            <person name="Faddeeva A."/>
            <person name="Derks M.F."/>
            <person name="Anvar Y."/>
            <person name="Smit S."/>
            <person name="Van Straalen N."/>
            <person name="Roelofs D."/>
        </authorList>
    </citation>
    <scope>NUCLEOTIDE SEQUENCE [LARGE SCALE GENOMIC DNA]</scope>
    <source>
        <strain evidence="5 6">VU population</strain>
        <tissue evidence="5">Whole body</tissue>
    </source>
</reference>
<dbReference type="GO" id="GO:0015031">
    <property type="term" value="P:protein transport"/>
    <property type="evidence" value="ECO:0007669"/>
    <property type="project" value="UniProtKB-KW"/>
</dbReference>
<comment type="similarity">
    <text evidence="1">Belongs to the importin alpha family.</text>
</comment>
<dbReference type="InterPro" id="IPR011989">
    <property type="entry name" value="ARM-like"/>
</dbReference>
<dbReference type="STRING" id="158441.A0A226E2S4"/>
<evidence type="ECO:0000313" key="6">
    <source>
        <dbReference type="Proteomes" id="UP000198287"/>
    </source>
</evidence>
<evidence type="ECO:0000256" key="1">
    <source>
        <dbReference type="ARBA" id="ARBA00010394"/>
    </source>
</evidence>
<evidence type="ECO:0000256" key="2">
    <source>
        <dbReference type="ARBA" id="ARBA00022448"/>
    </source>
</evidence>
<feature type="region of interest" description="Disordered" evidence="4">
    <location>
        <begin position="1"/>
        <end position="62"/>
    </location>
</feature>